<dbReference type="Proteomes" id="UP000325081">
    <property type="component" value="Unassembled WGS sequence"/>
</dbReference>
<evidence type="ECO:0000313" key="3">
    <source>
        <dbReference type="Proteomes" id="UP000325081"/>
    </source>
</evidence>
<accession>A0A5A7PER1</accession>
<protein>
    <submittedName>
        <fullName evidence="2">At5g48610-like protein</fullName>
    </submittedName>
</protein>
<feature type="region of interest" description="Disordered" evidence="1">
    <location>
        <begin position="161"/>
        <end position="215"/>
    </location>
</feature>
<sequence length="467" mass="52983">MSRCFPFPPPGYENKARLNDLSLIIKEKHKHKDKRHKDNDREKKEKNEQKGKDRADGKHKEKKGHKRKHKDKKKEKQTSSEEEKTVGPSGNQNGHSHRILVEMGERVRNDDMAMDSSCATISLEFVVERPGNNWVGYFSAEKRIKAENGYCVGKVVEQRNGSEKKNGDGLDNGNRDKHRKEDKKRKKEQKEEKVKETSSKDTIERNASDGNLQDFCAQKPKDLLKESWDRQGKLPKLKEPVLNGFLHDNGTRPNNVSRPAISSDQVSQNGNGPVSSQKNTTFFTKETHTVISNQKVNGKVSSAQSVIKNEWDMRPCQSMNNSVNGIFEGKYDISSWASSAFAENSTAEPFYSHAVSNGFSSHLIMDNGRKTARPNVHEKDNKDFRVDGTLEGKKDISHPDLKYLSQILTVPNVGPLQYDDDEWIFGSKGEKKLQMGPSEIECTKSVWAEAIRFEHADVTVLPYVVPY</sequence>
<feature type="region of interest" description="Disordered" evidence="1">
    <location>
        <begin position="23"/>
        <end position="103"/>
    </location>
</feature>
<feature type="compositionally biased region" description="Basic and acidic residues" evidence="1">
    <location>
        <begin position="188"/>
        <end position="207"/>
    </location>
</feature>
<feature type="compositionally biased region" description="Polar residues" evidence="1">
    <location>
        <begin position="251"/>
        <end position="276"/>
    </location>
</feature>
<keyword evidence="3" id="KW-1185">Reference proteome</keyword>
<reference evidence="3" key="1">
    <citation type="journal article" date="2019" name="Curr. Biol.">
        <title>Genome Sequence of Striga asiatica Provides Insight into the Evolution of Plant Parasitism.</title>
        <authorList>
            <person name="Yoshida S."/>
            <person name="Kim S."/>
            <person name="Wafula E.K."/>
            <person name="Tanskanen J."/>
            <person name="Kim Y.M."/>
            <person name="Honaas L."/>
            <person name="Yang Z."/>
            <person name="Spallek T."/>
            <person name="Conn C.E."/>
            <person name="Ichihashi Y."/>
            <person name="Cheong K."/>
            <person name="Cui S."/>
            <person name="Der J.P."/>
            <person name="Gundlach H."/>
            <person name="Jiao Y."/>
            <person name="Hori C."/>
            <person name="Ishida J.K."/>
            <person name="Kasahara H."/>
            <person name="Kiba T."/>
            <person name="Kim M.S."/>
            <person name="Koo N."/>
            <person name="Laohavisit A."/>
            <person name="Lee Y.H."/>
            <person name="Lumba S."/>
            <person name="McCourt P."/>
            <person name="Mortimer J.C."/>
            <person name="Mutuku J.M."/>
            <person name="Nomura T."/>
            <person name="Sasaki-Sekimoto Y."/>
            <person name="Seto Y."/>
            <person name="Wang Y."/>
            <person name="Wakatake T."/>
            <person name="Sakakibara H."/>
            <person name="Demura T."/>
            <person name="Yamaguchi S."/>
            <person name="Yoneyama K."/>
            <person name="Manabe R.I."/>
            <person name="Nelson D.C."/>
            <person name="Schulman A.H."/>
            <person name="Timko M.P."/>
            <person name="dePamphilis C.W."/>
            <person name="Choi D."/>
            <person name="Shirasu K."/>
        </authorList>
    </citation>
    <scope>NUCLEOTIDE SEQUENCE [LARGE SCALE GENOMIC DNA]</scope>
    <source>
        <strain evidence="3">cv. UVA1</strain>
    </source>
</reference>
<name>A0A5A7PER1_STRAF</name>
<dbReference type="OrthoDB" id="1913135at2759"/>
<feature type="compositionally biased region" description="Basic and acidic residues" evidence="1">
    <location>
        <begin position="36"/>
        <end position="59"/>
    </location>
</feature>
<dbReference type="AlphaFoldDB" id="A0A5A7PER1"/>
<evidence type="ECO:0000313" key="2">
    <source>
        <dbReference type="EMBL" id="GER31403.1"/>
    </source>
</evidence>
<proteinExistence type="predicted"/>
<organism evidence="2 3">
    <name type="scientific">Striga asiatica</name>
    <name type="common">Asiatic witchweed</name>
    <name type="synonym">Buchnera asiatica</name>
    <dbReference type="NCBI Taxonomy" id="4170"/>
    <lineage>
        <taxon>Eukaryota</taxon>
        <taxon>Viridiplantae</taxon>
        <taxon>Streptophyta</taxon>
        <taxon>Embryophyta</taxon>
        <taxon>Tracheophyta</taxon>
        <taxon>Spermatophyta</taxon>
        <taxon>Magnoliopsida</taxon>
        <taxon>eudicotyledons</taxon>
        <taxon>Gunneridae</taxon>
        <taxon>Pentapetalae</taxon>
        <taxon>asterids</taxon>
        <taxon>lamiids</taxon>
        <taxon>Lamiales</taxon>
        <taxon>Orobanchaceae</taxon>
        <taxon>Buchnereae</taxon>
        <taxon>Striga</taxon>
    </lineage>
</organism>
<dbReference type="EMBL" id="BKCP01004472">
    <property type="protein sequence ID" value="GER31403.1"/>
    <property type="molecule type" value="Genomic_DNA"/>
</dbReference>
<feature type="compositionally biased region" description="Basic and acidic residues" evidence="1">
    <location>
        <begin position="74"/>
        <end position="85"/>
    </location>
</feature>
<feature type="compositionally biased region" description="Basic residues" evidence="1">
    <location>
        <begin position="60"/>
        <end position="73"/>
    </location>
</feature>
<gene>
    <name evidence="2" type="ORF">STAS_07402</name>
</gene>
<feature type="compositionally biased region" description="Basic residues" evidence="1">
    <location>
        <begin position="176"/>
        <end position="187"/>
    </location>
</feature>
<dbReference type="PANTHER" id="PTHR34660">
    <property type="entry name" value="MYB-LIKE PROTEIN X"/>
    <property type="match status" value="1"/>
</dbReference>
<comment type="caution">
    <text evidence="2">The sequence shown here is derived from an EMBL/GenBank/DDBJ whole genome shotgun (WGS) entry which is preliminary data.</text>
</comment>
<feature type="region of interest" description="Disordered" evidence="1">
    <location>
        <begin position="242"/>
        <end position="276"/>
    </location>
</feature>
<dbReference type="PANTHER" id="PTHR34660:SF3">
    <property type="entry name" value="RRM DOMAIN-CONTAINING PROTEIN"/>
    <property type="match status" value="1"/>
</dbReference>
<evidence type="ECO:0000256" key="1">
    <source>
        <dbReference type="SAM" id="MobiDB-lite"/>
    </source>
</evidence>